<sequence length="625" mass="71740">MKILKLAVILLFYDTCFCGKDNSFKKALIHSGLCLNCKGFNNEADIVSEGSSTTNEENSAENYNSGKVRMDFASTSSNQPEEIEMDKSNPIGISKKQHKKSQSESNINLNRHNTEKSEDKLDEGQLLRCPPTGMIEEIGENIEDDLSDRTPHLDLEKRIYGIRLSQHEDSEEIEEEGSFRNKGKREILEKLGSIMNTYKKEADENIRNNDSEASASHKQNLENQTIPEEVQIKKNIDNRTELKGHSSKDVVKQSEKVHEIKIATSEDNENIVENLQKRNNEEKFKENEVPGPIPFGSPINNYVTEDDLAKRINENLPNVNSKKWKDGIFKYDGRFLQDFGGPYAGYLIRERASTELTRADSQRTRKRSVKDKEKKLKVIKGGNNEKDIKKVSRKLGDFLSLKSKESESIKVKELEDLNFNEEFDKITSTKIRKSKRLPKAAHYLDYIKKRGLKTNYRPSFKKSGRKHKKLLTKLPKYFNLKDGNEMQNKLNLQKFLELKNKDNLEKEKFPSDLIKIKEGDLPVGKIKGVDEEKGKEDQGGKVIEDEIIFDESLEKFKELDKNSKIPLPEAGRGIELNRNMPETVQKCQVTRGYDKTTELNTNKDDAEEISMKMEGNELESDNEEM</sequence>
<reference evidence="4" key="1">
    <citation type="submission" date="2016-11" db="UniProtKB">
        <authorList>
            <consortium name="WormBaseParasite"/>
        </authorList>
    </citation>
    <scope>IDENTIFICATION</scope>
</reference>
<feature type="compositionally biased region" description="Polar residues" evidence="1">
    <location>
        <begin position="211"/>
        <end position="226"/>
    </location>
</feature>
<evidence type="ECO:0000313" key="4">
    <source>
        <dbReference type="WBParaSite" id="MhA1_Contig417.frz3.gene8"/>
    </source>
</evidence>
<evidence type="ECO:0000256" key="2">
    <source>
        <dbReference type="SAM" id="SignalP"/>
    </source>
</evidence>
<feature type="chain" id="PRO_5009316055" evidence="2">
    <location>
        <begin position="19"/>
        <end position="625"/>
    </location>
</feature>
<accession>A0A1I8BQC2</accession>
<feature type="signal peptide" evidence="2">
    <location>
        <begin position="1"/>
        <end position="18"/>
    </location>
</feature>
<keyword evidence="3" id="KW-1185">Reference proteome</keyword>
<feature type="compositionally biased region" description="Basic and acidic residues" evidence="1">
    <location>
        <begin position="112"/>
        <end position="125"/>
    </location>
</feature>
<evidence type="ECO:0000256" key="1">
    <source>
        <dbReference type="SAM" id="MobiDB-lite"/>
    </source>
</evidence>
<dbReference type="WBParaSite" id="MhA1_Contig417.frz3.gene8">
    <property type="protein sequence ID" value="MhA1_Contig417.frz3.gene8"/>
    <property type="gene ID" value="MhA1_Contig417.frz3.gene8"/>
</dbReference>
<feature type="region of interest" description="Disordered" evidence="1">
    <location>
        <begin position="207"/>
        <end position="230"/>
    </location>
</feature>
<name>A0A1I8BQC2_MELHA</name>
<feature type="compositionally biased region" description="Low complexity" evidence="1">
    <location>
        <begin position="48"/>
        <end position="66"/>
    </location>
</feature>
<protein>
    <submittedName>
        <fullName evidence="4">EKAL domain-containing protein</fullName>
    </submittedName>
</protein>
<evidence type="ECO:0000313" key="3">
    <source>
        <dbReference type="Proteomes" id="UP000095281"/>
    </source>
</evidence>
<dbReference type="AlphaFoldDB" id="A0A1I8BQC2"/>
<feature type="region of interest" description="Disordered" evidence="1">
    <location>
        <begin position="48"/>
        <end position="127"/>
    </location>
</feature>
<proteinExistence type="predicted"/>
<organism evidence="3 4">
    <name type="scientific">Meloidogyne hapla</name>
    <name type="common">Root-knot nematode worm</name>
    <dbReference type="NCBI Taxonomy" id="6305"/>
    <lineage>
        <taxon>Eukaryota</taxon>
        <taxon>Metazoa</taxon>
        <taxon>Ecdysozoa</taxon>
        <taxon>Nematoda</taxon>
        <taxon>Chromadorea</taxon>
        <taxon>Rhabditida</taxon>
        <taxon>Tylenchina</taxon>
        <taxon>Tylenchomorpha</taxon>
        <taxon>Tylenchoidea</taxon>
        <taxon>Meloidogynidae</taxon>
        <taxon>Meloidogyninae</taxon>
        <taxon>Meloidogyne</taxon>
    </lineage>
</organism>
<dbReference type="Proteomes" id="UP000095281">
    <property type="component" value="Unplaced"/>
</dbReference>
<keyword evidence="2" id="KW-0732">Signal</keyword>